<feature type="region of interest" description="Disordered" evidence="9">
    <location>
        <begin position="37"/>
        <end position="62"/>
    </location>
</feature>
<evidence type="ECO:0000256" key="4">
    <source>
        <dbReference type="ARBA" id="ARBA00022679"/>
    </source>
</evidence>
<evidence type="ECO:0000256" key="7">
    <source>
        <dbReference type="ARBA" id="ARBA00022840"/>
    </source>
</evidence>
<comment type="caution">
    <text evidence="11">The sequence shown here is derived from an EMBL/GenBank/DDBJ whole genome shotgun (WGS) entry which is preliminary data.</text>
</comment>
<dbReference type="EC" id="2.7.13.3" evidence="2"/>
<dbReference type="GO" id="GO:0005524">
    <property type="term" value="F:ATP binding"/>
    <property type="evidence" value="ECO:0007669"/>
    <property type="project" value="UniProtKB-KW"/>
</dbReference>
<evidence type="ECO:0000256" key="2">
    <source>
        <dbReference type="ARBA" id="ARBA00012438"/>
    </source>
</evidence>
<keyword evidence="4" id="KW-0808">Transferase</keyword>
<proteinExistence type="predicted"/>
<dbReference type="GO" id="GO:0000160">
    <property type="term" value="P:phosphorelay signal transduction system"/>
    <property type="evidence" value="ECO:0007669"/>
    <property type="project" value="UniProtKB-KW"/>
</dbReference>
<dbReference type="Gene3D" id="3.30.565.10">
    <property type="entry name" value="Histidine kinase-like ATPase, C-terminal domain"/>
    <property type="match status" value="1"/>
</dbReference>
<dbReference type="PROSITE" id="PS50109">
    <property type="entry name" value="HIS_KIN"/>
    <property type="match status" value="1"/>
</dbReference>
<evidence type="ECO:0000259" key="10">
    <source>
        <dbReference type="PROSITE" id="PS50109"/>
    </source>
</evidence>
<dbReference type="PANTHER" id="PTHR43065:SF10">
    <property type="entry name" value="PEROXIDE STRESS-ACTIVATED HISTIDINE KINASE MAK3"/>
    <property type="match status" value="1"/>
</dbReference>
<evidence type="ECO:0000256" key="6">
    <source>
        <dbReference type="ARBA" id="ARBA00022777"/>
    </source>
</evidence>
<keyword evidence="7" id="KW-0067">ATP-binding</keyword>
<sequence>MWIDEDLVQQVLLNVTLNAVQAMPGGGRLRYDVRLSRRRRPPRGPGRRASDASRPGAAGPGGWLEFAQVRVSDTGTGIPPGVLDKLFDPFFSTKPQGTGLGLAICQTIMHEHGGSIEVSSREGRGTTVLLNFPVEKRHGERRQRDAGADRPHAAHRG</sequence>
<organism evidence="11">
    <name type="scientific">Eiseniibacteriota bacterium</name>
    <dbReference type="NCBI Taxonomy" id="2212470"/>
    <lineage>
        <taxon>Bacteria</taxon>
        <taxon>Candidatus Eiseniibacteriota</taxon>
    </lineage>
</organism>
<accession>A0A832I037</accession>
<feature type="region of interest" description="Disordered" evidence="9">
    <location>
        <begin position="134"/>
        <end position="157"/>
    </location>
</feature>
<dbReference type="InterPro" id="IPR036890">
    <property type="entry name" value="HATPase_C_sf"/>
</dbReference>
<gene>
    <name evidence="11" type="ORF">ENR23_01920</name>
</gene>
<dbReference type="InterPro" id="IPR004358">
    <property type="entry name" value="Sig_transdc_His_kin-like_C"/>
</dbReference>
<dbReference type="Pfam" id="PF02518">
    <property type="entry name" value="HATPase_c"/>
    <property type="match status" value="1"/>
</dbReference>
<dbReference type="InterPro" id="IPR005467">
    <property type="entry name" value="His_kinase_dom"/>
</dbReference>
<reference evidence="11" key="1">
    <citation type="journal article" date="2020" name="mSystems">
        <title>Genome- and Community-Level Interaction Insights into Carbon Utilization and Element Cycling Functions of Hydrothermarchaeota in Hydrothermal Sediment.</title>
        <authorList>
            <person name="Zhou Z."/>
            <person name="Liu Y."/>
            <person name="Xu W."/>
            <person name="Pan J."/>
            <person name="Luo Z.H."/>
            <person name="Li M."/>
        </authorList>
    </citation>
    <scope>NUCLEOTIDE SEQUENCE [LARGE SCALE GENOMIC DNA]</scope>
    <source>
        <strain evidence="11">SpSt-381</strain>
    </source>
</reference>
<dbReference type="PRINTS" id="PR00344">
    <property type="entry name" value="BCTRLSENSOR"/>
</dbReference>
<evidence type="ECO:0000313" key="11">
    <source>
        <dbReference type="EMBL" id="HGZ42181.1"/>
    </source>
</evidence>
<name>A0A832I037_UNCEI</name>
<dbReference type="AlphaFoldDB" id="A0A832I037"/>
<dbReference type="SUPFAM" id="SSF55874">
    <property type="entry name" value="ATPase domain of HSP90 chaperone/DNA topoisomerase II/histidine kinase"/>
    <property type="match status" value="1"/>
</dbReference>
<feature type="compositionally biased region" description="Basic residues" evidence="9">
    <location>
        <begin position="37"/>
        <end position="46"/>
    </location>
</feature>
<keyword evidence="6" id="KW-0418">Kinase</keyword>
<protein>
    <recommendedName>
        <fullName evidence="2">histidine kinase</fullName>
        <ecNumber evidence="2">2.7.13.3</ecNumber>
    </recommendedName>
</protein>
<comment type="catalytic activity">
    <reaction evidence="1">
        <text>ATP + protein L-histidine = ADP + protein N-phospho-L-histidine.</text>
        <dbReference type="EC" id="2.7.13.3"/>
    </reaction>
</comment>
<evidence type="ECO:0000256" key="8">
    <source>
        <dbReference type="ARBA" id="ARBA00023012"/>
    </source>
</evidence>
<keyword evidence="3" id="KW-0597">Phosphoprotein</keyword>
<evidence type="ECO:0000256" key="5">
    <source>
        <dbReference type="ARBA" id="ARBA00022741"/>
    </source>
</evidence>
<dbReference type="PANTHER" id="PTHR43065">
    <property type="entry name" value="SENSOR HISTIDINE KINASE"/>
    <property type="match status" value="1"/>
</dbReference>
<feature type="domain" description="Histidine kinase" evidence="10">
    <location>
        <begin position="1"/>
        <end position="136"/>
    </location>
</feature>
<dbReference type="EMBL" id="DSQF01000003">
    <property type="protein sequence ID" value="HGZ42181.1"/>
    <property type="molecule type" value="Genomic_DNA"/>
</dbReference>
<dbReference type="GO" id="GO:0004673">
    <property type="term" value="F:protein histidine kinase activity"/>
    <property type="evidence" value="ECO:0007669"/>
    <property type="project" value="UniProtKB-EC"/>
</dbReference>
<evidence type="ECO:0000256" key="3">
    <source>
        <dbReference type="ARBA" id="ARBA00022553"/>
    </source>
</evidence>
<keyword evidence="5" id="KW-0547">Nucleotide-binding</keyword>
<evidence type="ECO:0000256" key="9">
    <source>
        <dbReference type="SAM" id="MobiDB-lite"/>
    </source>
</evidence>
<dbReference type="InterPro" id="IPR003594">
    <property type="entry name" value="HATPase_dom"/>
</dbReference>
<dbReference type="SMART" id="SM00387">
    <property type="entry name" value="HATPase_c"/>
    <property type="match status" value="1"/>
</dbReference>
<keyword evidence="8" id="KW-0902">Two-component regulatory system</keyword>
<evidence type="ECO:0000256" key="1">
    <source>
        <dbReference type="ARBA" id="ARBA00000085"/>
    </source>
</evidence>